<dbReference type="RefSeq" id="YP_010772300.1">
    <property type="nucleotide sequence ID" value="NC_074641.1"/>
</dbReference>
<keyword evidence="2" id="KW-1185">Reference proteome</keyword>
<proteinExistence type="predicted"/>
<name>A0A7G9VYR0_9CAUD</name>
<evidence type="ECO:0000313" key="2">
    <source>
        <dbReference type="Proteomes" id="UP000516075"/>
    </source>
</evidence>
<dbReference type="Gene3D" id="3.30.420.240">
    <property type="match status" value="1"/>
</dbReference>
<organism evidence="1">
    <name type="scientific">Methanocaldococcus fervens tailed virus 1</name>
    <dbReference type="NCBI Taxonomy" id="2759191"/>
    <lineage>
        <taxon>Viruses</taxon>
        <taxon>Duplodnaviria</taxon>
        <taxon>Heunggongvirae</taxon>
        <taxon>Uroviricota</taxon>
        <taxon>Caudoviricetes</taxon>
        <taxon>Fervensviridae</taxon>
        <taxon>Deepoceanvirus</taxon>
        <taxon>Deepoceanvirus guaymasense</taxon>
    </lineage>
</organism>
<evidence type="ECO:0000313" key="1">
    <source>
        <dbReference type="EMBL" id="QNO11475.1"/>
    </source>
</evidence>
<dbReference type="GeneID" id="80402009"/>
<sequence length="531" mass="61671">MAMYLKELFKLAIKNKTLNKEAFIQLCNNLNIPITKRKGWFKQAFYELVETLKDIDIVEFAEKVIGINTLGEKQKEILKGMAEYPTSIILAGKGSGKDFMVSLLFNYMLMKATLKENLYSRVNFVNIAPNMELANKVFFKEFKHWFKKCLLWQAVGFEEEKNTGKAPIRLTKTSVSIGDNIELVSGHSHSTSFEGMNVLCAVIDEISDENFYNAEKLFYQLLSSIKTRFGTDGKLIVITWTRFPTPNPLDDVGYKLFIENQNIDNVFTFKGKTWEINPFRKKEDFADDYERNPILAKKMYECEPPDLDAYFIDVAKLDACMVELVPLFQHRVVYKEGKAILEFKQIRSVDVPIFAHFDLSLKHDSTAIAIAYTEGDKIIVSDIIEIQPTKNHIVDYKAVEEFIEHLRKHFTAYISFDQFNSAYFAQKFSNAKILNWSMPQQVKMWKELQKLIESQQIKIQKNEKLRLQILQHQVEENKVKYFGEKSPDLADALIGAVYECSMNMLTRDLFDDFELQQLLDDDEIIEFKSLL</sequence>
<protein>
    <recommendedName>
        <fullName evidence="3">Terminase large subunit</fullName>
    </recommendedName>
</protein>
<dbReference type="Gene3D" id="3.40.50.300">
    <property type="entry name" value="P-loop containing nucleotide triphosphate hydrolases"/>
    <property type="match status" value="1"/>
</dbReference>
<reference evidence="1" key="1">
    <citation type="submission" date="2020-07" db="EMBL/GenBank/DDBJ databases">
        <title>The first head-tailed virus, MFTV1, produced by a hyperthermophilic deep-sea methanogen.</title>
        <authorList>
            <person name="Thiroux S."/>
            <person name="Dupont S."/>
            <person name="Nesbo C.L."/>
            <person name="Bienvenu N."/>
            <person name="Krupovic M."/>
            <person name="L'Haridon S."/>
            <person name="Marie D."/>
            <person name="Forterre P."/>
            <person name="Godfroy A."/>
            <person name="Geslin C."/>
        </authorList>
    </citation>
    <scope>NUCLEOTIDE SEQUENCE [LARGE SCALE GENOMIC DNA]</scope>
</reference>
<dbReference type="EMBL" id="MT711370">
    <property type="protein sequence ID" value="QNO11475.1"/>
    <property type="molecule type" value="Genomic_DNA"/>
</dbReference>
<dbReference type="KEGG" id="vg:80402009"/>
<dbReference type="InterPro" id="IPR027417">
    <property type="entry name" value="P-loop_NTPase"/>
</dbReference>
<dbReference type="Proteomes" id="UP000516075">
    <property type="component" value="Segment"/>
</dbReference>
<accession>A0A7G9VYR0</accession>
<evidence type="ECO:0008006" key="3">
    <source>
        <dbReference type="Google" id="ProtNLM"/>
    </source>
</evidence>